<dbReference type="InterPro" id="IPR036890">
    <property type="entry name" value="HATPase_C_sf"/>
</dbReference>
<accession>A0A9D5X441</accession>
<evidence type="ECO:0000256" key="9">
    <source>
        <dbReference type="ARBA" id="ARBA00023012"/>
    </source>
</evidence>
<keyword evidence="5" id="KW-0808">Transferase</keyword>
<dbReference type="GO" id="GO:0004721">
    <property type="term" value="F:phosphoprotein phosphatase activity"/>
    <property type="evidence" value="ECO:0007669"/>
    <property type="project" value="TreeGrafter"/>
</dbReference>
<dbReference type="AlphaFoldDB" id="A0A9D5X441"/>
<dbReference type="Pfam" id="PF00672">
    <property type="entry name" value="HAMP"/>
    <property type="match status" value="1"/>
</dbReference>
<feature type="region of interest" description="Disordered" evidence="11">
    <location>
        <begin position="1"/>
        <end position="26"/>
    </location>
</feature>
<dbReference type="InterPro" id="IPR004358">
    <property type="entry name" value="Sig_transdc_His_kin-like_C"/>
</dbReference>
<dbReference type="CDD" id="cd00082">
    <property type="entry name" value="HisKA"/>
    <property type="match status" value="1"/>
</dbReference>
<dbReference type="EC" id="2.7.13.3" evidence="3"/>
<dbReference type="CDD" id="cd00075">
    <property type="entry name" value="HATPase"/>
    <property type="match status" value="1"/>
</dbReference>
<keyword evidence="6 12" id="KW-0812">Transmembrane</keyword>
<feature type="compositionally biased region" description="Basic residues" evidence="11">
    <location>
        <begin position="1"/>
        <end position="10"/>
    </location>
</feature>
<dbReference type="PROSITE" id="PS50885">
    <property type="entry name" value="HAMP"/>
    <property type="match status" value="1"/>
</dbReference>
<dbReference type="InterPro" id="IPR003594">
    <property type="entry name" value="HATPase_dom"/>
</dbReference>
<evidence type="ECO:0000256" key="7">
    <source>
        <dbReference type="ARBA" id="ARBA00022777"/>
    </source>
</evidence>
<feature type="domain" description="HAMP" evidence="14">
    <location>
        <begin position="213"/>
        <end position="265"/>
    </location>
</feature>
<dbReference type="GO" id="GO:0005886">
    <property type="term" value="C:plasma membrane"/>
    <property type="evidence" value="ECO:0007669"/>
    <property type="project" value="UniProtKB-SubCell"/>
</dbReference>
<evidence type="ECO:0000259" key="14">
    <source>
        <dbReference type="PROSITE" id="PS50885"/>
    </source>
</evidence>
<name>A0A9D5X441_9ACTN</name>
<dbReference type="SMART" id="SM00388">
    <property type="entry name" value="HisKA"/>
    <property type="match status" value="1"/>
</dbReference>
<dbReference type="CDD" id="cd06225">
    <property type="entry name" value="HAMP"/>
    <property type="match status" value="1"/>
</dbReference>
<comment type="catalytic activity">
    <reaction evidence="1">
        <text>ATP + protein L-histidine = ADP + protein N-phospho-L-histidine.</text>
        <dbReference type="EC" id="2.7.13.3"/>
    </reaction>
</comment>
<dbReference type="SUPFAM" id="SSF158472">
    <property type="entry name" value="HAMP domain-like"/>
    <property type="match status" value="1"/>
</dbReference>
<evidence type="ECO:0000256" key="5">
    <source>
        <dbReference type="ARBA" id="ARBA00022679"/>
    </source>
</evidence>
<sequence length="501" mass="54369">MALFKKHHSNSLKNPPETEGSYKTIKPDPVGTQSFTTRMAAFFALTAVMTVLVLISVLGIVWENRFTTYTRENLQNTVDTTALNMSQAYARAEGWNADVLSIARQASATNSDIGIQVLDVSGVVLYDDSAPNARRPGGNSALSGPQTGDAVVYAVVQNLQGEPVGSIRIWTFGSEPFLTQRDIAFRNGSYQAISLAAAIAISLSGLIGILASRSLTKPVRLITETAVQIRSGNLAARSGIRGENELGRLGETFDDMASSLERDIKLERRLTSDVAHELRTPLMAIMATVEAIQDGILPADEERLENIVSESRRLSRLVDAMLHLSRLENGKTKFNPESVNVVAMVASLVAVQETLFKENNRTLTFVDKTPEGNCFVDIDSDMIREALTNLLSNAIRYTNDGGHVVITVSIDDTDAVISVTDDGMGIAPEDIPQTFSRFWRAEESRERASGGLGVGLAITKEIMDRHNGTISVESELGKGTTFSLHLPLLAQNNISVTDTLL</sequence>
<dbReference type="SMART" id="SM00387">
    <property type="entry name" value="HATPase_c"/>
    <property type="match status" value="1"/>
</dbReference>
<evidence type="ECO:0000256" key="3">
    <source>
        <dbReference type="ARBA" id="ARBA00012438"/>
    </source>
</evidence>
<reference evidence="15" key="1">
    <citation type="submission" date="2020-04" db="EMBL/GenBank/DDBJ databases">
        <title>Deep metagenomics examines the oral microbiome during advanced dental caries in children, revealing novel taxa and co-occurrences with host molecules.</title>
        <authorList>
            <person name="Baker J.L."/>
            <person name="Morton J.T."/>
            <person name="Dinis M."/>
            <person name="Alvarez R."/>
            <person name="Tran N.C."/>
            <person name="Knight R."/>
            <person name="Edlund A."/>
        </authorList>
    </citation>
    <scope>NUCLEOTIDE SEQUENCE</scope>
    <source>
        <strain evidence="15">JCVI_3_bin.11</strain>
    </source>
</reference>
<organism evidence="15 16">
    <name type="scientific">Lancefieldella parvula</name>
    <dbReference type="NCBI Taxonomy" id="1382"/>
    <lineage>
        <taxon>Bacteria</taxon>
        <taxon>Bacillati</taxon>
        <taxon>Actinomycetota</taxon>
        <taxon>Coriobacteriia</taxon>
        <taxon>Coriobacteriales</taxon>
        <taxon>Atopobiaceae</taxon>
        <taxon>Lancefieldella</taxon>
    </lineage>
</organism>
<proteinExistence type="predicted"/>
<keyword evidence="8 12" id="KW-1133">Transmembrane helix</keyword>
<dbReference type="Gene3D" id="1.10.287.130">
    <property type="match status" value="1"/>
</dbReference>
<evidence type="ECO:0000256" key="6">
    <source>
        <dbReference type="ARBA" id="ARBA00022692"/>
    </source>
</evidence>
<dbReference type="Pfam" id="PF02518">
    <property type="entry name" value="HATPase_c"/>
    <property type="match status" value="1"/>
</dbReference>
<dbReference type="GO" id="GO:0000155">
    <property type="term" value="F:phosphorelay sensor kinase activity"/>
    <property type="evidence" value="ECO:0007669"/>
    <property type="project" value="InterPro"/>
</dbReference>
<evidence type="ECO:0000313" key="16">
    <source>
        <dbReference type="Proteomes" id="UP000787322"/>
    </source>
</evidence>
<evidence type="ECO:0000256" key="10">
    <source>
        <dbReference type="ARBA" id="ARBA00039401"/>
    </source>
</evidence>
<evidence type="ECO:0000256" key="11">
    <source>
        <dbReference type="SAM" id="MobiDB-lite"/>
    </source>
</evidence>
<dbReference type="SUPFAM" id="SSF55874">
    <property type="entry name" value="ATPase domain of HSP90 chaperone/DNA topoisomerase II/histidine kinase"/>
    <property type="match status" value="1"/>
</dbReference>
<dbReference type="PANTHER" id="PTHR45453">
    <property type="entry name" value="PHOSPHATE REGULON SENSOR PROTEIN PHOR"/>
    <property type="match status" value="1"/>
</dbReference>
<dbReference type="Gene3D" id="3.30.565.10">
    <property type="entry name" value="Histidine kinase-like ATPase, C-terminal domain"/>
    <property type="match status" value="1"/>
</dbReference>
<feature type="domain" description="Histidine kinase" evidence="13">
    <location>
        <begin position="273"/>
        <end position="490"/>
    </location>
</feature>
<dbReference type="InterPro" id="IPR003661">
    <property type="entry name" value="HisK_dim/P_dom"/>
</dbReference>
<evidence type="ECO:0000313" key="15">
    <source>
        <dbReference type="EMBL" id="MBF4802382.1"/>
    </source>
</evidence>
<dbReference type="InterPro" id="IPR036097">
    <property type="entry name" value="HisK_dim/P_sf"/>
</dbReference>
<dbReference type="PROSITE" id="PS50109">
    <property type="entry name" value="HIS_KIN"/>
    <property type="match status" value="1"/>
</dbReference>
<keyword evidence="9" id="KW-0902">Two-component regulatory system</keyword>
<evidence type="ECO:0000256" key="8">
    <source>
        <dbReference type="ARBA" id="ARBA00022989"/>
    </source>
</evidence>
<dbReference type="PANTHER" id="PTHR45453:SF1">
    <property type="entry name" value="PHOSPHATE REGULON SENSOR PROTEIN PHOR"/>
    <property type="match status" value="1"/>
</dbReference>
<protein>
    <recommendedName>
        <fullName evidence="10">Sensor-like histidine kinase SenX3</fullName>
        <ecNumber evidence="3">2.7.13.3</ecNumber>
    </recommendedName>
</protein>
<comment type="caution">
    <text evidence="15">The sequence shown here is derived from an EMBL/GenBank/DDBJ whole genome shotgun (WGS) entry which is preliminary data.</text>
</comment>
<evidence type="ECO:0000256" key="1">
    <source>
        <dbReference type="ARBA" id="ARBA00000085"/>
    </source>
</evidence>
<evidence type="ECO:0000256" key="2">
    <source>
        <dbReference type="ARBA" id="ARBA00004236"/>
    </source>
</evidence>
<dbReference type="InterPro" id="IPR050351">
    <property type="entry name" value="BphY/WalK/GraS-like"/>
</dbReference>
<dbReference type="SUPFAM" id="SSF47384">
    <property type="entry name" value="Homodimeric domain of signal transducing histidine kinase"/>
    <property type="match status" value="1"/>
</dbReference>
<evidence type="ECO:0000256" key="4">
    <source>
        <dbReference type="ARBA" id="ARBA00022553"/>
    </source>
</evidence>
<dbReference type="Pfam" id="PF00512">
    <property type="entry name" value="HisKA"/>
    <property type="match status" value="1"/>
</dbReference>
<feature type="transmembrane region" description="Helical" evidence="12">
    <location>
        <begin position="190"/>
        <end position="211"/>
    </location>
</feature>
<evidence type="ECO:0000256" key="12">
    <source>
        <dbReference type="SAM" id="Phobius"/>
    </source>
</evidence>
<evidence type="ECO:0000259" key="13">
    <source>
        <dbReference type="PROSITE" id="PS50109"/>
    </source>
</evidence>
<keyword evidence="12" id="KW-0472">Membrane</keyword>
<dbReference type="GO" id="GO:0016036">
    <property type="term" value="P:cellular response to phosphate starvation"/>
    <property type="evidence" value="ECO:0007669"/>
    <property type="project" value="TreeGrafter"/>
</dbReference>
<dbReference type="PRINTS" id="PR00344">
    <property type="entry name" value="BCTRLSENSOR"/>
</dbReference>
<dbReference type="EMBL" id="JABZGU010000009">
    <property type="protein sequence ID" value="MBF4802382.1"/>
    <property type="molecule type" value="Genomic_DNA"/>
</dbReference>
<dbReference type="InterPro" id="IPR005467">
    <property type="entry name" value="His_kinase_dom"/>
</dbReference>
<comment type="subcellular location">
    <subcellularLocation>
        <location evidence="2">Cell membrane</location>
    </subcellularLocation>
</comment>
<keyword evidence="7 15" id="KW-0418">Kinase</keyword>
<dbReference type="FunFam" id="3.30.565.10:FF:000006">
    <property type="entry name" value="Sensor histidine kinase WalK"/>
    <property type="match status" value="1"/>
</dbReference>
<feature type="transmembrane region" description="Helical" evidence="12">
    <location>
        <begin position="39"/>
        <end position="62"/>
    </location>
</feature>
<dbReference type="InterPro" id="IPR003660">
    <property type="entry name" value="HAMP_dom"/>
</dbReference>
<dbReference type="SMART" id="SM00304">
    <property type="entry name" value="HAMP"/>
    <property type="match status" value="1"/>
</dbReference>
<dbReference type="Gene3D" id="6.10.340.10">
    <property type="match status" value="1"/>
</dbReference>
<keyword evidence="4" id="KW-0597">Phosphoprotein</keyword>
<dbReference type="Proteomes" id="UP000787322">
    <property type="component" value="Unassembled WGS sequence"/>
</dbReference>
<gene>
    <name evidence="15" type="ORF">HXK24_00910</name>
</gene>